<dbReference type="PROSITE" id="PS51257">
    <property type="entry name" value="PROKAR_LIPOPROTEIN"/>
    <property type="match status" value="1"/>
</dbReference>
<dbReference type="Pfam" id="PF13532">
    <property type="entry name" value="2OG-FeII_Oxy_2"/>
    <property type="match status" value="1"/>
</dbReference>
<evidence type="ECO:0000259" key="6">
    <source>
        <dbReference type="PROSITE" id="PS51471"/>
    </source>
</evidence>
<dbReference type="GO" id="GO:0035516">
    <property type="term" value="F:broad specificity oxidative DNA demethylase activity"/>
    <property type="evidence" value="ECO:0007669"/>
    <property type="project" value="TreeGrafter"/>
</dbReference>
<dbReference type="InterPro" id="IPR037151">
    <property type="entry name" value="AlkB-like_sf"/>
</dbReference>
<dbReference type="PANTHER" id="PTHR16557:SF2">
    <property type="entry name" value="NUCLEIC ACID DIOXYGENASE ALKBH1"/>
    <property type="match status" value="1"/>
</dbReference>
<dbReference type="InterPro" id="IPR027450">
    <property type="entry name" value="AlkB-like"/>
</dbReference>
<feature type="binding site" evidence="5">
    <location>
        <position position="285"/>
    </location>
    <ligand>
        <name>Fe cation</name>
        <dbReference type="ChEBI" id="CHEBI:24875"/>
        <note>catalytic</note>
    </ligand>
</feature>
<dbReference type="GO" id="GO:0035513">
    <property type="term" value="P:oxidative RNA demethylation"/>
    <property type="evidence" value="ECO:0007669"/>
    <property type="project" value="TreeGrafter"/>
</dbReference>
<dbReference type="GO" id="GO:0005634">
    <property type="term" value="C:nucleus"/>
    <property type="evidence" value="ECO:0007669"/>
    <property type="project" value="TreeGrafter"/>
</dbReference>
<keyword evidence="2" id="KW-0223">Dioxygenase</keyword>
<feature type="binding site" evidence="5">
    <location>
        <position position="231"/>
    </location>
    <ligand>
        <name>Fe cation</name>
        <dbReference type="ChEBI" id="CHEBI:24875"/>
        <note>catalytic</note>
    </ligand>
</feature>
<evidence type="ECO:0000313" key="8">
    <source>
        <dbReference type="Proteomes" id="UP000268350"/>
    </source>
</evidence>
<dbReference type="InterPro" id="IPR004574">
    <property type="entry name" value="Alkb"/>
</dbReference>
<dbReference type="GO" id="GO:0035515">
    <property type="term" value="F:oxidative RNA demethylase activity"/>
    <property type="evidence" value="ECO:0007669"/>
    <property type="project" value="TreeGrafter"/>
</dbReference>
<dbReference type="OrthoDB" id="6614653at2759"/>
<evidence type="ECO:0000256" key="4">
    <source>
        <dbReference type="ARBA" id="ARBA00023004"/>
    </source>
</evidence>
<name>A0A3B0JZH8_DROGU</name>
<dbReference type="Proteomes" id="UP000268350">
    <property type="component" value="Unassembled WGS sequence"/>
</dbReference>
<gene>
    <name evidence="7" type="ORF">DGUA_6G008675</name>
</gene>
<accession>A0A3B0JZH8</accession>
<comment type="cofactor">
    <cofactor evidence="5">
        <name>Fe(2+)</name>
        <dbReference type="ChEBI" id="CHEBI:29033"/>
    </cofactor>
    <text evidence="5">Binds 1 Fe(2+) ion per subunit.</text>
</comment>
<evidence type="ECO:0000256" key="5">
    <source>
        <dbReference type="PIRSR" id="PIRSR604574-2"/>
    </source>
</evidence>
<keyword evidence="1 5" id="KW-0479">Metal-binding</keyword>
<dbReference type="EMBL" id="OUUW01000011">
    <property type="protein sequence ID" value="SPP86473.1"/>
    <property type="molecule type" value="Genomic_DNA"/>
</dbReference>
<keyword evidence="4 5" id="KW-0408">Iron</keyword>
<dbReference type="Gene3D" id="2.60.120.590">
    <property type="entry name" value="Alpha-ketoglutarate-dependent dioxygenase AlkB-like"/>
    <property type="match status" value="1"/>
</dbReference>
<dbReference type="GO" id="GO:0008198">
    <property type="term" value="F:ferrous iron binding"/>
    <property type="evidence" value="ECO:0007669"/>
    <property type="project" value="TreeGrafter"/>
</dbReference>
<dbReference type="InterPro" id="IPR005123">
    <property type="entry name" value="Oxoglu/Fe-dep_dioxygenase_dom"/>
</dbReference>
<proteinExistence type="predicted"/>
<dbReference type="SUPFAM" id="SSF51197">
    <property type="entry name" value="Clavaminate synthase-like"/>
    <property type="match status" value="1"/>
</dbReference>
<protein>
    <submittedName>
        <fullName evidence="7">Blast:Alkylated DNA repair protein alkB homolog 1</fullName>
    </submittedName>
</protein>
<feature type="domain" description="Fe2OG dioxygenase" evidence="6">
    <location>
        <begin position="211"/>
        <end position="350"/>
    </location>
</feature>
<evidence type="ECO:0000256" key="1">
    <source>
        <dbReference type="ARBA" id="ARBA00022723"/>
    </source>
</evidence>
<keyword evidence="8" id="KW-1185">Reference proteome</keyword>
<feature type="binding site" evidence="5">
    <location>
        <position position="229"/>
    </location>
    <ligand>
        <name>Fe cation</name>
        <dbReference type="ChEBI" id="CHEBI:24875"/>
        <note>catalytic</note>
    </ligand>
</feature>
<evidence type="ECO:0000256" key="2">
    <source>
        <dbReference type="ARBA" id="ARBA00022964"/>
    </source>
</evidence>
<dbReference type="STRING" id="7266.A0A3B0JZH8"/>
<dbReference type="PANTHER" id="PTHR16557">
    <property type="entry name" value="ALKYLATED DNA REPAIR PROTEIN ALKB-RELATED"/>
    <property type="match status" value="1"/>
</dbReference>
<evidence type="ECO:0000313" key="7">
    <source>
        <dbReference type="EMBL" id="SPP86473.1"/>
    </source>
</evidence>
<sequence length="357" mass="41470">MQTCTSKLYHFYLFFISCCANFTMFQQSFKYYKAKCKTPDLSNVIDFDHYDDEDTGQPILQNSISFERNLNICKKNHIRMPAGLKPLNVWRSYALDNHPGLLVIRNPFTERGQRYWAARCLQDYPRGPNKVNLNERLFPDSARSDWWKELHQCDNLKEMQRLKVAMRWTTFGYHHNWDTKIYDVSMHSPVPDDLNSLCAFFASVLGFNNFKAEAGIVNYYPIGTSLSGHTDHSEPNHSAPLFSFSFGQTAIFLIGGKTNDETPTALYIHSGDVLIMSEESRLCYHAVPRIIKTQSSWTSELKIKDIEIEELEENCLDKALLQKVGDWNFWKPFSWYLNDSRININVRQVLKPGESTL</sequence>
<keyword evidence="3" id="KW-0560">Oxidoreductase</keyword>
<reference evidence="8" key="1">
    <citation type="submission" date="2018-01" db="EMBL/GenBank/DDBJ databases">
        <authorList>
            <person name="Alioto T."/>
            <person name="Alioto T."/>
        </authorList>
    </citation>
    <scope>NUCLEOTIDE SEQUENCE [LARGE SCALE GENOMIC DNA]</scope>
</reference>
<dbReference type="GO" id="GO:0005737">
    <property type="term" value="C:cytoplasm"/>
    <property type="evidence" value="ECO:0007669"/>
    <property type="project" value="TreeGrafter"/>
</dbReference>
<evidence type="ECO:0000256" key="3">
    <source>
        <dbReference type="ARBA" id="ARBA00023002"/>
    </source>
</evidence>
<dbReference type="PROSITE" id="PS51471">
    <property type="entry name" value="FE2OG_OXY"/>
    <property type="match status" value="1"/>
</dbReference>
<organism evidence="7 8">
    <name type="scientific">Drosophila guanche</name>
    <name type="common">Fruit fly</name>
    <dbReference type="NCBI Taxonomy" id="7266"/>
    <lineage>
        <taxon>Eukaryota</taxon>
        <taxon>Metazoa</taxon>
        <taxon>Ecdysozoa</taxon>
        <taxon>Arthropoda</taxon>
        <taxon>Hexapoda</taxon>
        <taxon>Insecta</taxon>
        <taxon>Pterygota</taxon>
        <taxon>Neoptera</taxon>
        <taxon>Endopterygota</taxon>
        <taxon>Diptera</taxon>
        <taxon>Brachycera</taxon>
        <taxon>Muscomorpha</taxon>
        <taxon>Ephydroidea</taxon>
        <taxon>Drosophilidae</taxon>
        <taxon>Drosophila</taxon>
        <taxon>Sophophora</taxon>
    </lineage>
</organism>
<dbReference type="AlphaFoldDB" id="A0A3B0JZH8"/>